<proteinExistence type="predicted"/>
<dbReference type="Proteomes" id="UP001163324">
    <property type="component" value="Chromosome 5"/>
</dbReference>
<protein>
    <submittedName>
        <fullName evidence="1">Uncharacterized protein</fullName>
    </submittedName>
</protein>
<name>A0ACC0UZE5_9HYPO</name>
<gene>
    <name evidence="1" type="ORF">N3K66_005988</name>
</gene>
<evidence type="ECO:0000313" key="2">
    <source>
        <dbReference type="Proteomes" id="UP001163324"/>
    </source>
</evidence>
<sequence length="102" mass="12130">MKLLRSPRQFSTAAKVHPAYLQRLNRQSGRMPFRWLKPLVAVLAVGYGVRTYTIMRRERFTVDDQRLEAESRRNEALLDQYGDRDSLESLEKAVQFYEKRRP</sequence>
<reference evidence="1" key="1">
    <citation type="submission" date="2022-10" db="EMBL/GenBank/DDBJ databases">
        <title>Complete Genome of Trichothecium roseum strain YXFP-22015, a Plant Pathogen Isolated from Citrus.</title>
        <authorList>
            <person name="Wang Y."/>
            <person name="Zhu L."/>
        </authorList>
    </citation>
    <scope>NUCLEOTIDE SEQUENCE</scope>
    <source>
        <strain evidence="1">YXFP-22015</strain>
    </source>
</reference>
<evidence type="ECO:0000313" key="1">
    <source>
        <dbReference type="EMBL" id="KAI9899527.1"/>
    </source>
</evidence>
<dbReference type="EMBL" id="CM047944">
    <property type="protein sequence ID" value="KAI9899527.1"/>
    <property type="molecule type" value="Genomic_DNA"/>
</dbReference>
<keyword evidence="2" id="KW-1185">Reference proteome</keyword>
<comment type="caution">
    <text evidence="1">The sequence shown here is derived from an EMBL/GenBank/DDBJ whole genome shotgun (WGS) entry which is preliminary data.</text>
</comment>
<accession>A0ACC0UZE5</accession>
<organism evidence="1 2">
    <name type="scientific">Trichothecium roseum</name>
    <dbReference type="NCBI Taxonomy" id="47278"/>
    <lineage>
        <taxon>Eukaryota</taxon>
        <taxon>Fungi</taxon>
        <taxon>Dikarya</taxon>
        <taxon>Ascomycota</taxon>
        <taxon>Pezizomycotina</taxon>
        <taxon>Sordariomycetes</taxon>
        <taxon>Hypocreomycetidae</taxon>
        <taxon>Hypocreales</taxon>
        <taxon>Hypocreales incertae sedis</taxon>
        <taxon>Trichothecium</taxon>
    </lineage>
</organism>